<keyword evidence="3" id="KW-0460">Magnesium</keyword>
<dbReference type="SUPFAM" id="SSF54826">
    <property type="entry name" value="Enolase N-terminal domain-like"/>
    <property type="match status" value="1"/>
</dbReference>
<dbReference type="AlphaFoldDB" id="A0A4Q1B897"/>
<proteinExistence type="predicted"/>
<dbReference type="GO" id="GO:0000287">
    <property type="term" value="F:magnesium ion binding"/>
    <property type="evidence" value="ECO:0007669"/>
    <property type="project" value="TreeGrafter"/>
</dbReference>
<keyword evidence="6" id="KW-1185">Reference proteome</keyword>
<organism evidence="5 6">
    <name type="scientific">Tremella mesenterica</name>
    <name type="common">Jelly fungus</name>
    <dbReference type="NCBI Taxonomy" id="5217"/>
    <lineage>
        <taxon>Eukaryota</taxon>
        <taxon>Fungi</taxon>
        <taxon>Dikarya</taxon>
        <taxon>Basidiomycota</taxon>
        <taxon>Agaricomycotina</taxon>
        <taxon>Tremellomycetes</taxon>
        <taxon>Tremellales</taxon>
        <taxon>Tremellaceae</taxon>
        <taxon>Tremella</taxon>
    </lineage>
</organism>
<comment type="cofactor">
    <cofactor evidence="1">
        <name>Mg(2+)</name>
        <dbReference type="ChEBI" id="CHEBI:18420"/>
    </cofactor>
</comment>
<gene>
    <name evidence="5" type="ORF">M231_07904</name>
</gene>
<dbReference type="GO" id="GO:0009063">
    <property type="term" value="P:amino acid catabolic process"/>
    <property type="evidence" value="ECO:0007669"/>
    <property type="project" value="InterPro"/>
</dbReference>
<dbReference type="InterPro" id="IPR036849">
    <property type="entry name" value="Enolase-like_C_sf"/>
</dbReference>
<reference evidence="5 6" key="1">
    <citation type="submission" date="2016-06" db="EMBL/GenBank/DDBJ databases">
        <title>Evolution of pathogenesis and genome organization in the Tremellales.</title>
        <authorList>
            <person name="Cuomo C."/>
            <person name="Litvintseva A."/>
            <person name="Heitman J."/>
            <person name="Chen Y."/>
            <person name="Sun S."/>
            <person name="Springer D."/>
            <person name="Dromer F."/>
            <person name="Young S."/>
            <person name="Zeng Q."/>
            <person name="Chapman S."/>
            <person name="Gujja S."/>
            <person name="Saif S."/>
            <person name="Birren B."/>
        </authorList>
    </citation>
    <scope>NUCLEOTIDE SEQUENCE [LARGE SCALE GENOMIC DNA]</scope>
    <source>
        <strain evidence="5 6">ATCC 28783</strain>
    </source>
</reference>
<dbReference type="InterPro" id="IPR046945">
    <property type="entry name" value="RHMD-like"/>
</dbReference>
<dbReference type="SUPFAM" id="SSF51604">
    <property type="entry name" value="Enolase C-terminal domain-like"/>
    <property type="match status" value="1"/>
</dbReference>
<dbReference type="InterPro" id="IPR029065">
    <property type="entry name" value="Enolase_C-like"/>
</dbReference>
<dbReference type="OrthoDB" id="14161at2759"/>
<dbReference type="VEuPathDB" id="FungiDB:TREMEDRAFT_30567"/>
<keyword evidence="2" id="KW-0479">Metal-binding</keyword>
<dbReference type="PANTHER" id="PTHR13794:SF58">
    <property type="entry name" value="MITOCHONDRIAL ENOLASE SUPERFAMILY MEMBER 1"/>
    <property type="match status" value="1"/>
</dbReference>
<evidence type="ECO:0000256" key="2">
    <source>
        <dbReference type="ARBA" id="ARBA00022723"/>
    </source>
</evidence>
<evidence type="ECO:0000256" key="1">
    <source>
        <dbReference type="ARBA" id="ARBA00001946"/>
    </source>
</evidence>
<protein>
    <recommendedName>
        <fullName evidence="4">Mandelate racemase/muconate lactonizing enzyme C-terminal domain-containing protein</fullName>
    </recommendedName>
</protein>
<dbReference type="GO" id="GO:0016836">
    <property type="term" value="F:hydro-lyase activity"/>
    <property type="evidence" value="ECO:0007669"/>
    <property type="project" value="TreeGrafter"/>
</dbReference>
<evidence type="ECO:0000313" key="5">
    <source>
        <dbReference type="EMBL" id="RXK34842.1"/>
    </source>
</evidence>
<sequence>MNTAGDDAHGRIYFHTNTELVGVGWSFSNGQGNEVLCTALHAFAPRYIGQTLASLVDDFATTHREAVSGQIRFMSPERGVMQLATCAVLNAIWDLWAKSEKKPLWRLVCDMTPKEYVQCIDFRYLTDAITPEEAIALLQRASKGREEREKVVKESRAVPGYSTSIGGLGTSDEGVEELLTLAVEQGFTRFKLRLGLGVERDKKRLAIIRRIAGWDATIFTDANEQWDVPTAVWYLPQLAEFKPVFIEEPTSPDDILGHAKVRAALKEYNIGVATGEHVNNRVMFKQFLQAEAVDYLQLDAVRLSGVNEILSVLLLAAKFKVPIVPHSGGVGMVELCQHISTIDYLMVSGKESMMEYTKHHHDDFLAGAQVEDGYHTTPSQPGYSSDLHPWVYDKYECPNGSYWKSEQGLTMLQDKWRGVIGRQTS</sequence>
<dbReference type="SMART" id="SM00922">
    <property type="entry name" value="MR_MLE"/>
    <property type="match status" value="1"/>
</dbReference>
<comment type="caution">
    <text evidence="5">The sequence shown here is derived from an EMBL/GenBank/DDBJ whole genome shotgun (WGS) entry which is preliminary data.</text>
</comment>
<dbReference type="STRING" id="5217.A0A4Q1B897"/>
<evidence type="ECO:0000256" key="3">
    <source>
        <dbReference type="ARBA" id="ARBA00022842"/>
    </source>
</evidence>
<dbReference type="PANTHER" id="PTHR13794">
    <property type="entry name" value="ENOLASE SUPERFAMILY, MANDELATE RACEMASE"/>
    <property type="match status" value="1"/>
</dbReference>
<dbReference type="InParanoid" id="A0A4Q1B897"/>
<accession>A0A4Q1B897</accession>
<dbReference type="InterPro" id="IPR013342">
    <property type="entry name" value="Mandelate_racemase_C"/>
</dbReference>
<dbReference type="Proteomes" id="UP000289152">
    <property type="component" value="Unassembled WGS sequence"/>
</dbReference>
<dbReference type="SFLD" id="SFLDG00179">
    <property type="entry name" value="mandelate_racemase"/>
    <property type="match status" value="1"/>
</dbReference>
<feature type="domain" description="Mandelate racemase/muconate lactonizing enzyme C-terminal" evidence="4">
    <location>
        <begin position="172"/>
        <end position="268"/>
    </location>
</feature>
<evidence type="ECO:0000313" key="6">
    <source>
        <dbReference type="Proteomes" id="UP000289152"/>
    </source>
</evidence>
<name>A0A4Q1B897_TREME</name>
<dbReference type="Gene3D" id="3.30.390.10">
    <property type="entry name" value="Enolase-like, N-terminal domain"/>
    <property type="match status" value="1"/>
</dbReference>
<dbReference type="EMBL" id="SDIL01000183">
    <property type="protein sequence ID" value="RXK34842.1"/>
    <property type="molecule type" value="Genomic_DNA"/>
</dbReference>
<dbReference type="InterPro" id="IPR029017">
    <property type="entry name" value="Enolase-like_N"/>
</dbReference>
<dbReference type="PROSITE" id="PS00909">
    <property type="entry name" value="MR_MLE_2"/>
    <property type="match status" value="1"/>
</dbReference>
<dbReference type="Gene3D" id="3.20.20.120">
    <property type="entry name" value="Enolase-like C-terminal domain"/>
    <property type="match status" value="1"/>
</dbReference>
<dbReference type="InterPro" id="IPR018110">
    <property type="entry name" value="Mandel_Rmase/mucon_lact_enz_CS"/>
</dbReference>
<dbReference type="GO" id="GO:0016052">
    <property type="term" value="P:carbohydrate catabolic process"/>
    <property type="evidence" value="ECO:0007669"/>
    <property type="project" value="TreeGrafter"/>
</dbReference>
<evidence type="ECO:0000259" key="4">
    <source>
        <dbReference type="SMART" id="SM00922"/>
    </source>
</evidence>
<dbReference type="Pfam" id="PF13378">
    <property type="entry name" value="MR_MLE_C"/>
    <property type="match status" value="1"/>
</dbReference>
<dbReference type="SFLD" id="SFLDS00001">
    <property type="entry name" value="Enolase"/>
    <property type="match status" value="1"/>
</dbReference>